<dbReference type="InterPro" id="IPR043401">
    <property type="entry name" value="GDNF_fam"/>
</dbReference>
<dbReference type="SUPFAM" id="SSF57501">
    <property type="entry name" value="Cystine-knot cytokines"/>
    <property type="match status" value="1"/>
</dbReference>
<dbReference type="GeneTree" id="ENSGT00950000182993"/>
<reference evidence="9 10" key="1">
    <citation type="submission" date="2020-02" db="EMBL/GenBank/DDBJ databases">
        <title>Esox lucius (northern pike) genome, fEsoLuc1, primary haplotype.</title>
        <authorList>
            <person name="Myers G."/>
            <person name="Karagic N."/>
            <person name="Meyer A."/>
            <person name="Pippel M."/>
            <person name="Reichard M."/>
            <person name="Winkler S."/>
            <person name="Tracey A."/>
            <person name="Sims Y."/>
            <person name="Howe K."/>
            <person name="Rhie A."/>
            <person name="Formenti G."/>
            <person name="Durbin R."/>
            <person name="Fedrigo O."/>
            <person name="Jarvis E.D."/>
        </authorList>
    </citation>
    <scope>NUCLEOTIDE SEQUENCE [LARGE SCALE GENOMIC DNA]</scope>
</reference>
<evidence type="ECO:0000256" key="7">
    <source>
        <dbReference type="RuleBase" id="RU000354"/>
    </source>
</evidence>
<keyword evidence="3" id="KW-0964">Secreted</keyword>
<dbReference type="InterPro" id="IPR029034">
    <property type="entry name" value="Cystine-knot_cytokine"/>
</dbReference>
<comment type="subcellular location">
    <subcellularLocation>
        <location evidence="1">Secreted</location>
    </subcellularLocation>
</comment>
<dbReference type="GO" id="GO:0030971">
    <property type="term" value="F:receptor tyrosine kinase binding"/>
    <property type="evidence" value="ECO:0007669"/>
    <property type="project" value="InterPro"/>
</dbReference>
<evidence type="ECO:0000256" key="5">
    <source>
        <dbReference type="ARBA" id="ARBA00023030"/>
    </source>
</evidence>
<keyword evidence="4" id="KW-0732">Signal</keyword>
<evidence type="ECO:0000256" key="6">
    <source>
        <dbReference type="ARBA" id="ARBA00023157"/>
    </source>
</evidence>
<evidence type="ECO:0000313" key="10">
    <source>
        <dbReference type="Proteomes" id="UP000265140"/>
    </source>
</evidence>
<dbReference type="Proteomes" id="UP000265140">
    <property type="component" value="Chromosome 8"/>
</dbReference>
<dbReference type="InterPro" id="IPR001839">
    <property type="entry name" value="TGF-b_C"/>
</dbReference>
<proteinExistence type="inferred from homology"/>
<dbReference type="Ensembl" id="ENSELUT00000099388.1">
    <property type="protein sequence ID" value="ENSELUP00000090143.1"/>
    <property type="gene ID" value="ENSELUG00000043985.1"/>
</dbReference>
<dbReference type="GO" id="GO:0030116">
    <property type="term" value="F:glial cell-derived neurotrophic factor receptor binding"/>
    <property type="evidence" value="ECO:0007669"/>
    <property type="project" value="InterPro"/>
</dbReference>
<evidence type="ECO:0000313" key="9">
    <source>
        <dbReference type="Ensembl" id="ENSELUP00000090143.1"/>
    </source>
</evidence>
<dbReference type="Gene3D" id="2.10.90.10">
    <property type="entry name" value="Cystine-knot cytokines"/>
    <property type="match status" value="1"/>
</dbReference>
<keyword evidence="6" id="KW-1015">Disulfide bond</keyword>
<evidence type="ECO:0000256" key="4">
    <source>
        <dbReference type="ARBA" id="ARBA00022729"/>
    </source>
</evidence>
<dbReference type="GO" id="GO:0008083">
    <property type="term" value="F:growth factor activity"/>
    <property type="evidence" value="ECO:0007669"/>
    <property type="project" value="UniProtKB-KW"/>
</dbReference>
<dbReference type="PANTHER" id="PTHR12173">
    <property type="entry name" value="GDNF SUBFAMILY OF TGF-BETA FAMILY"/>
    <property type="match status" value="1"/>
</dbReference>
<dbReference type="GO" id="GO:0048731">
    <property type="term" value="P:system development"/>
    <property type="evidence" value="ECO:0007669"/>
    <property type="project" value="UniProtKB-ARBA"/>
</dbReference>
<reference evidence="9" key="2">
    <citation type="submission" date="2025-08" db="UniProtKB">
        <authorList>
            <consortium name="Ensembl"/>
        </authorList>
    </citation>
    <scope>IDENTIFICATION</scope>
</reference>
<evidence type="ECO:0000256" key="3">
    <source>
        <dbReference type="ARBA" id="ARBA00022525"/>
    </source>
</evidence>
<evidence type="ECO:0000256" key="1">
    <source>
        <dbReference type="ARBA" id="ARBA00004613"/>
    </source>
</evidence>
<dbReference type="Pfam" id="PF00019">
    <property type="entry name" value="TGF_beta"/>
    <property type="match status" value="1"/>
</dbReference>
<evidence type="ECO:0000259" key="8">
    <source>
        <dbReference type="PROSITE" id="PS51362"/>
    </source>
</evidence>
<sequence length="176" mass="20368">MVCITIMFFLSFRILCVKYLKILLLWHRLVNLLTLSFLFSAVMHMFQSFTEGDLKEVIGILAEKKARQEARQSKRTKRAKKASKPCSLRRVEVTISELGLGYESDETLLFKYCSGSCIASRRSYDLILKKWTRKGISKRERGPCCRPTNYDKISFLDNSNKYKSLQEFSALGCHCV</sequence>
<comment type="similarity">
    <text evidence="2">Belongs to the TGF-beta family. GDNF subfamily.</text>
</comment>
<evidence type="ECO:0000256" key="2">
    <source>
        <dbReference type="ARBA" id="ARBA00009832"/>
    </source>
</evidence>
<accession>A0AAY5KLY4</accession>
<keyword evidence="10" id="KW-1185">Reference proteome</keyword>
<protein>
    <submittedName>
        <fullName evidence="9">Neurturin</fullName>
    </submittedName>
</protein>
<organism evidence="9 10">
    <name type="scientific">Esox lucius</name>
    <name type="common">Northern pike</name>
    <dbReference type="NCBI Taxonomy" id="8010"/>
    <lineage>
        <taxon>Eukaryota</taxon>
        <taxon>Metazoa</taxon>
        <taxon>Chordata</taxon>
        <taxon>Craniata</taxon>
        <taxon>Vertebrata</taxon>
        <taxon>Euteleostomi</taxon>
        <taxon>Actinopterygii</taxon>
        <taxon>Neopterygii</taxon>
        <taxon>Teleostei</taxon>
        <taxon>Protacanthopterygii</taxon>
        <taxon>Esociformes</taxon>
        <taxon>Esocidae</taxon>
        <taxon>Esox</taxon>
    </lineage>
</organism>
<reference evidence="9" key="3">
    <citation type="submission" date="2025-09" db="UniProtKB">
        <authorList>
            <consortium name="Ensembl"/>
        </authorList>
    </citation>
    <scope>IDENTIFICATION</scope>
</reference>
<name>A0AAY5KLY4_ESOLU</name>
<dbReference type="PANTHER" id="PTHR12173:SF3">
    <property type="entry name" value="NEURTURIN"/>
    <property type="match status" value="1"/>
</dbReference>
<feature type="domain" description="TGF-beta family profile" evidence="8">
    <location>
        <begin position="75"/>
        <end position="176"/>
    </location>
</feature>
<dbReference type="GO" id="GO:0005576">
    <property type="term" value="C:extracellular region"/>
    <property type="evidence" value="ECO:0007669"/>
    <property type="project" value="UniProtKB-SubCell"/>
</dbReference>
<dbReference type="PROSITE" id="PS51362">
    <property type="entry name" value="TGF_BETA_2"/>
    <property type="match status" value="1"/>
</dbReference>
<keyword evidence="5 7" id="KW-0339">Growth factor</keyword>
<dbReference type="AlphaFoldDB" id="A0AAY5KLY4"/>